<dbReference type="RefSeq" id="WP_133361138.1">
    <property type="nucleotide sequence ID" value="NZ_SMUV01000072.1"/>
</dbReference>
<keyword evidence="1" id="KW-0732">Signal</keyword>
<evidence type="ECO:0000313" key="2">
    <source>
        <dbReference type="EMBL" id="TDK43131.1"/>
    </source>
</evidence>
<accession>A0A4R5UVI3</accession>
<protein>
    <submittedName>
        <fullName evidence="2">Uncharacterized protein</fullName>
    </submittedName>
</protein>
<evidence type="ECO:0000313" key="3">
    <source>
        <dbReference type="Proteomes" id="UP000295301"/>
    </source>
</evidence>
<sequence length="231" mass="24428">MRLIALLLALLAAPAGAQQVVAVRYGDLETLAPNLITFDRLPAKRYPGYNFDHGIAFPGGHLGEAFRGQSVEAERIDDSGPHDVLRGPPDAPLAIRPGAPGQVVSLSLHAGFGTMALYPLGRLGQPDPLARGEGAVAVLFRQNVCAVGLRVHTEHTNALGLNTGHRGEVTLTLYARDGTRIALRTLTLPEGITEHGLFDPAGRIAGMTVENRDPGGIALDDLRFGCPRLTG</sequence>
<reference evidence="2 3" key="1">
    <citation type="submission" date="2019-03" db="EMBL/GenBank/DDBJ databases">
        <title>Ruegeria lutea sp. nov., a novel strain, isolated from marine sediment, the Masan Bay, South Korea.</title>
        <authorList>
            <person name="Kim J."/>
            <person name="Kim D.-Y."/>
            <person name="Lee S.-S."/>
        </authorList>
    </citation>
    <scope>NUCLEOTIDE SEQUENCE [LARGE SCALE GENOMIC DNA]</scope>
    <source>
        <strain evidence="2 3">318-1</strain>
    </source>
</reference>
<feature type="signal peptide" evidence="1">
    <location>
        <begin position="1"/>
        <end position="17"/>
    </location>
</feature>
<feature type="chain" id="PRO_5020777638" evidence="1">
    <location>
        <begin position="18"/>
        <end position="231"/>
    </location>
</feature>
<dbReference type="EMBL" id="SMUV01000072">
    <property type="protein sequence ID" value="TDK43131.1"/>
    <property type="molecule type" value="Genomic_DNA"/>
</dbReference>
<organism evidence="2 3">
    <name type="scientific">Antarcticimicrobium luteum</name>
    <dbReference type="NCBI Taxonomy" id="2547397"/>
    <lineage>
        <taxon>Bacteria</taxon>
        <taxon>Pseudomonadati</taxon>
        <taxon>Pseudomonadota</taxon>
        <taxon>Alphaproteobacteria</taxon>
        <taxon>Rhodobacterales</taxon>
        <taxon>Paracoccaceae</taxon>
        <taxon>Antarcticimicrobium</taxon>
    </lineage>
</organism>
<dbReference type="Proteomes" id="UP000295301">
    <property type="component" value="Unassembled WGS sequence"/>
</dbReference>
<dbReference type="AlphaFoldDB" id="A0A4R5UVI3"/>
<comment type="caution">
    <text evidence="2">The sequence shown here is derived from an EMBL/GenBank/DDBJ whole genome shotgun (WGS) entry which is preliminary data.</text>
</comment>
<name>A0A4R5UVI3_9RHOB</name>
<evidence type="ECO:0000256" key="1">
    <source>
        <dbReference type="SAM" id="SignalP"/>
    </source>
</evidence>
<keyword evidence="3" id="KW-1185">Reference proteome</keyword>
<gene>
    <name evidence="2" type="ORF">E1832_17910</name>
</gene>
<dbReference type="OrthoDB" id="7838899at2"/>
<proteinExistence type="predicted"/>